<dbReference type="InterPro" id="IPR000571">
    <property type="entry name" value="Znf_CCCH"/>
</dbReference>
<evidence type="ECO:0000259" key="8">
    <source>
        <dbReference type="PROSITE" id="PS50103"/>
    </source>
</evidence>
<evidence type="ECO:0000256" key="6">
    <source>
        <dbReference type="PROSITE-ProRule" id="PRU00723"/>
    </source>
</evidence>
<dbReference type="GO" id="GO:0008270">
    <property type="term" value="F:zinc ion binding"/>
    <property type="evidence" value="ECO:0007669"/>
    <property type="project" value="UniProtKB-KW"/>
</dbReference>
<evidence type="ECO:0000313" key="9">
    <source>
        <dbReference type="EMBL" id="KAK3892287.1"/>
    </source>
</evidence>
<evidence type="ECO:0000256" key="1">
    <source>
        <dbReference type="ARBA" id="ARBA00022723"/>
    </source>
</evidence>
<keyword evidence="2" id="KW-0677">Repeat</keyword>
<dbReference type="SMART" id="SM00356">
    <property type="entry name" value="ZnF_C3H1"/>
    <property type="match status" value="4"/>
</dbReference>
<organism evidence="9 10">
    <name type="scientific">Petrolisthes cinctipes</name>
    <name type="common">Flat porcelain crab</name>
    <dbReference type="NCBI Taxonomy" id="88211"/>
    <lineage>
        <taxon>Eukaryota</taxon>
        <taxon>Metazoa</taxon>
        <taxon>Ecdysozoa</taxon>
        <taxon>Arthropoda</taxon>
        <taxon>Crustacea</taxon>
        <taxon>Multicrustacea</taxon>
        <taxon>Malacostraca</taxon>
        <taxon>Eumalacostraca</taxon>
        <taxon>Eucarida</taxon>
        <taxon>Decapoda</taxon>
        <taxon>Pleocyemata</taxon>
        <taxon>Anomura</taxon>
        <taxon>Galatheoidea</taxon>
        <taxon>Porcellanidae</taxon>
        <taxon>Petrolisthes</taxon>
    </lineage>
</organism>
<feature type="domain" description="C3H1-type" evidence="8">
    <location>
        <begin position="106"/>
        <end position="133"/>
    </location>
</feature>
<dbReference type="PROSITE" id="PS50103">
    <property type="entry name" value="ZF_C3H1"/>
    <property type="match status" value="2"/>
</dbReference>
<dbReference type="Pfam" id="PF18044">
    <property type="entry name" value="zf-CCCH_4"/>
    <property type="match status" value="1"/>
</dbReference>
<feature type="region of interest" description="Disordered" evidence="7">
    <location>
        <begin position="511"/>
        <end position="631"/>
    </location>
</feature>
<evidence type="ECO:0000256" key="3">
    <source>
        <dbReference type="ARBA" id="ARBA00022771"/>
    </source>
</evidence>
<dbReference type="PANTHER" id="PTHR12675">
    <property type="entry name" value="MUSCLEBLIND-LIKE PROTEIN"/>
    <property type="match status" value="1"/>
</dbReference>
<evidence type="ECO:0000313" key="10">
    <source>
        <dbReference type="Proteomes" id="UP001286313"/>
    </source>
</evidence>
<keyword evidence="10" id="KW-1185">Reference proteome</keyword>
<feature type="region of interest" description="Disordered" evidence="7">
    <location>
        <begin position="22"/>
        <end position="52"/>
    </location>
</feature>
<evidence type="ECO:0000256" key="7">
    <source>
        <dbReference type="SAM" id="MobiDB-lite"/>
    </source>
</evidence>
<feature type="zinc finger region" description="C3H1-type" evidence="6">
    <location>
        <begin position="53"/>
        <end position="80"/>
    </location>
</feature>
<dbReference type="GO" id="GO:0043484">
    <property type="term" value="P:regulation of RNA splicing"/>
    <property type="evidence" value="ECO:0007669"/>
    <property type="project" value="TreeGrafter"/>
</dbReference>
<proteinExistence type="inferred from homology"/>
<keyword evidence="3 6" id="KW-0863">Zinc-finger</keyword>
<evidence type="ECO:0000256" key="2">
    <source>
        <dbReference type="ARBA" id="ARBA00022737"/>
    </source>
</evidence>
<accession>A0AAE1GGZ3</accession>
<evidence type="ECO:0000256" key="4">
    <source>
        <dbReference type="ARBA" id="ARBA00022833"/>
    </source>
</evidence>
<reference evidence="9" key="1">
    <citation type="submission" date="2023-10" db="EMBL/GenBank/DDBJ databases">
        <title>Genome assemblies of two species of porcelain crab, Petrolisthes cinctipes and Petrolisthes manimaculis (Anomura: Porcellanidae).</title>
        <authorList>
            <person name="Angst P."/>
        </authorList>
    </citation>
    <scope>NUCLEOTIDE SEQUENCE</scope>
    <source>
        <strain evidence="9">PB745_01</strain>
        <tissue evidence="9">Gill</tissue>
    </source>
</reference>
<keyword evidence="4 6" id="KW-0862">Zinc</keyword>
<evidence type="ECO:0000256" key="5">
    <source>
        <dbReference type="ARBA" id="ARBA00038226"/>
    </source>
</evidence>
<dbReference type="SUPFAM" id="SSF90229">
    <property type="entry name" value="CCCH zinc finger"/>
    <property type="match status" value="1"/>
</dbReference>
<feature type="compositionally biased region" description="Basic and acidic residues" evidence="7">
    <location>
        <begin position="603"/>
        <end position="615"/>
    </location>
</feature>
<sequence>MTSGFCDIIELIGIMSSKTEMKTKVPVTAPQDKSSSRDTRKASKPSGPKSDNNKVNEVCRFFLKNECSRGSNCTFLHTKPPQSPSNKYSPSKKKTLSVLLTKSGIPKNTQVCRKFIKGRCRRNTKCYYYHPSVEEMRGNQEERVAWFALCPDILSDFCINPQCSYFHITKQNEDMYRYGGEISPELVDQAMHMSLAKDLTLIGTMPYCKEYIRGMCNLQNCCLRHLNEKEYKDEVFYALLEEFQQKYGPPESQPFPPPVATYNEHQDDYHNSMHPSSHMMPGYPDDPMGVNDNPGMMAPYPDDMMAADMDNHNFRRPHHDHEPERERDRKRMRYQHDDSSYPIEDMRYDNSVDYEWERSQHPMDKESRMDHVISKQKDKMEMEIRREFEAKTRDIRERMSRLEEENSKLREDAIEIQVSHRVEMKTLTATNTTLVEDRRKAQEAVMHLQQENDELRRAMDSKVNVASSELKKRLDIAEMEADKARESFTKLNSMLRESESKRSKLIAEIGSLRAKPQDRQGRVASGKDLQLLDSNSGYNSRDGYSRDADHQGYSNQGDHPFNKGGHSMQGQWSGHMEPNRSNEGLMRNPQHSRTMEIPSITEVMKRNYENVERKSSRNQYNTSTRYREEWD</sequence>
<dbReference type="Gene3D" id="4.10.1000.10">
    <property type="entry name" value="Zinc finger, CCCH-type"/>
    <property type="match status" value="1"/>
</dbReference>
<gene>
    <name evidence="9" type="ORF">Pcinc_003907</name>
</gene>
<dbReference type="InterPro" id="IPR054429">
    <property type="entry name" value="Znf-CCCH_Muscleblind-like"/>
</dbReference>
<dbReference type="AlphaFoldDB" id="A0AAE1GGZ3"/>
<dbReference type="EMBL" id="JAWQEG010000271">
    <property type="protein sequence ID" value="KAK3892287.1"/>
    <property type="molecule type" value="Genomic_DNA"/>
</dbReference>
<comment type="similarity">
    <text evidence="5">Belongs to the muscleblind family.</text>
</comment>
<comment type="caution">
    <text evidence="9">The sequence shown here is derived from an EMBL/GenBank/DDBJ whole genome shotgun (WGS) entry which is preliminary data.</text>
</comment>
<feature type="region of interest" description="Disordered" evidence="7">
    <location>
        <begin position="312"/>
        <end position="332"/>
    </location>
</feature>
<dbReference type="GO" id="GO:0003723">
    <property type="term" value="F:RNA binding"/>
    <property type="evidence" value="ECO:0007669"/>
    <property type="project" value="TreeGrafter"/>
</dbReference>
<dbReference type="Proteomes" id="UP001286313">
    <property type="component" value="Unassembled WGS sequence"/>
</dbReference>
<dbReference type="InterPro" id="IPR041367">
    <property type="entry name" value="Znf-CCCH_4"/>
</dbReference>
<name>A0AAE1GGZ3_PETCI</name>
<protein>
    <recommendedName>
        <fullName evidence="8">C3H1-type domain-containing protein</fullName>
    </recommendedName>
</protein>
<dbReference type="Pfam" id="PF22628">
    <property type="entry name" value="zf-CCCH_10"/>
    <property type="match status" value="1"/>
</dbReference>
<feature type="zinc finger region" description="C3H1-type" evidence="6">
    <location>
        <begin position="106"/>
        <end position="133"/>
    </location>
</feature>
<dbReference type="Gene3D" id="3.30.1370.210">
    <property type="match status" value="1"/>
</dbReference>
<keyword evidence="1 6" id="KW-0479">Metal-binding</keyword>
<dbReference type="PANTHER" id="PTHR12675:SF6">
    <property type="entry name" value="ZINC FINGER CCCH DOMAIN-CONTAINING PROTEIN 10"/>
    <property type="match status" value="1"/>
</dbReference>
<feature type="domain" description="C3H1-type" evidence="8">
    <location>
        <begin position="53"/>
        <end position="80"/>
    </location>
</feature>
<dbReference type="InterPro" id="IPR036855">
    <property type="entry name" value="Znf_CCCH_sf"/>
</dbReference>